<dbReference type="PANTHER" id="PTHR43399">
    <property type="entry name" value="SUBTILISIN-RELATED"/>
    <property type="match status" value="1"/>
</dbReference>
<dbReference type="Gene3D" id="3.40.50.200">
    <property type="entry name" value="Peptidase S8/S53 domain"/>
    <property type="match status" value="1"/>
</dbReference>
<feature type="active site" description="Charge relay system" evidence="5">
    <location>
        <position position="755"/>
    </location>
</feature>
<dbReference type="InterPro" id="IPR000209">
    <property type="entry name" value="Peptidase_S8/S53_dom"/>
</dbReference>
<name>A0AAE3ZQ94_9ACTN</name>
<feature type="transmembrane region" description="Helical" evidence="7">
    <location>
        <begin position="185"/>
        <end position="205"/>
    </location>
</feature>
<protein>
    <recommendedName>
        <fullName evidence="8">Peptidase S8/S53 domain-containing protein</fullName>
    </recommendedName>
</protein>
<evidence type="ECO:0000256" key="5">
    <source>
        <dbReference type="PROSITE-ProRule" id="PRU01240"/>
    </source>
</evidence>
<evidence type="ECO:0000256" key="7">
    <source>
        <dbReference type="SAM" id="Phobius"/>
    </source>
</evidence>
<organism evidence="9 10">
    <name type="scientific">Catenuloplanes niger</name>
    <dbReference type="NCBI Taxonomy" id="587534"/>
    <lineage>
        <taxon>Bacteria</taxon>
        <taxon>Bacillati</taxon>
        <taxon>Actinomycetota</taxon>
        <taxon>Actinomycetes</taxon>
        <taxon>Micromonosporales</taxon>
        <taxon>Micromonosporaceae</taxon>
        <taxon>Catenuloplanes</taxon>
    </lineage>
</organism>
<evidence type="ECO:0000313" key="9">
    <source>
        <dbReference type="EMBL" id="MDR7323932.1"/>
    </source>
</evidence>
<dbReference type="RefSeq" id="WP_374727879.1">
    <property type="nucleotide sequence ID" value="NZ_JAVDYC010000001.1"/>
</dbReference>
<feature type="transmembrane region" description="Helical" evidence="7">
    <location>
        <begin position="303"/>
        <end position="322"/>
    </location>
</feature>
<dbReference type="SUPFAM" id="SSF52743">
    <property type="entry name" value="Subtilisin-like"/>
    <property type="match status" value="1"/>
</dbReference>
<dbReference type="InterPro" id="IPR023828">
    <property type="entry name" value="Peptidase_S8_Ser-AS"/>
</dbReference>
<feature type="transmembrane region" description="Helical" evidence="7">
    <location>
        <begin position="373"/>
        <end position="391"/>
    </location>
</feature>
<gene>
    <name evidence="9" type="ORF">J2S44_004182</name>
</gene>
<feature type="transmembrane region" description="Helical" evidence="7">
    <location>
        <begin position="78"/>
        <end position="103"/>
    </location>
</feature>
<evidence type="ECO:0000313" key="10">
    <source>
        <dbReference type="Proteomes" id="UP001183629"/>
    </source>
</evidence>
<keyword evidence="10" id="KW-1185">Reference proteome</keyword>
<evidence type="ECO:0000256" key="6">
    <source>
        <dbReference type="SAM" id="MobiDB-lite"/>
    </source>
</evidence>
<feature type="domain" description="Peptidase S8/S53" evidence="8">
    <location>
        <begin position="533"/>
        <end position="792"/>
    </location>
</feature>
<dbReference type="EMBL" id="JAVDYC010000001">
    <property type="protein sequence ID" value="MDR7323932.1"/>
    <property type="molecule type" value="Genomic_DNA"/>
</dbReference>
<feature type="transmembrane region" description="Helical" evidence="7">
    <location>
        <begin position="342"/>
        <end position="361"/>
    </location>
</feature>
<dbReference type="GO" id="GO:0004252">
    <property type="term" value="F:serine-type endopeptidase activity"/>
    <property type="evidence" value="ECO:0007669"/>
    <property type="project" value="UniProtKB-UniRule"/>
</dbReference>
<comment type="caution">
    <text evidence="9">The sequence shown here is derived from an EMBL/GenBank/DDBJ whole genome shotgun (WGS) entry which is preliminary data.</text>
</comment>
<feature type="transmembrane region" description="Helical" evidence="7">
    <location>
        <begin position="139"/>
        <end position="157"/>
    </location>
</feature>
<keyword evidence="7" id="KW-0812">Transmembrane</keyword>
<reference evidence="9 10" key="1">
    <citation type="submission" date="2023-07" db="EMBL/GenBank/DDBJ databases">
        <title>Sequencing the genomes of 1000 actinobacteria strains.</title>
        <authorList>
            <person name="Klenk H.-P."/>
        </authorList>
    </citation>
    <scope>NUCLEOTIDE SEQUENCE [LARGE SCALE GENOMIC DNA]</scope>
    <source>
        <strain evidence="9 10">DSM 44711</strain>
    </source>
</reference>
<evidence type="ECO:0000256" key="1">
    <source>
        <dbReference type="ARBA" id="ARBA00011073"/>
    </source>
</evidence>
<feature type="transmembrane region" description="Helical" evidence="7">
    <location>
        <begin position="244"/>
        <end position="264"/>
    </location>
</feature>
<dbReference type="InterPro" id="IPR036852">
    <property type="entry name" value="Peptidase_S8/S53_dom_sf"/>
</dbReference>
<feature type="active site" description="Charge relay system" evidence="5">
    <location>
        <position position="542"/>
    </location>
</feature>
<dbReference type="InterPro" id="IPR051048">
    <property type="entry name" value="Peptidase_S8/S53_subtilisin"/>
</dbReference>
<dbReference type="Pfam" id="PF00082">
    <property type="entry name" value="Peptidase_S8"/>
    <property type="match status" value="1"/>
</dbReference>
<proteinExistence type="inferred from homology"/>
<feature type="transmembrane region" description="Helical" evidence="7">
    <location>
        <begin position="115"/>
        <end position="133"/>
    </location>
</feature>
<sequence length="825" mass="83987">MTVPGPPPPSGQPMPYPGPPGPYWAPPPPWDPGPPRGNPWPVVGAAFAGVWIAAVTVAAQWIGWFVEQLGLATTGDAPAGVAAVCGVVAAVLAAIPSVLLAVLPRSPGVRAAGRAWLLGAGALGVFSLLRLVPMLEHEIYLLALAAVAALGALALRLTSRNKTEIPEESSSPDEARTDSRWPVRLLALGAGAAILAPWLWAGALGGLTETLLAAAAATAIGWLAAAVLDEPFWRAYGGHGGPRMVLVGGLVAGVALAAIAGGAGQAGTDLAMLMIPVVAFTAAALQPHARTLRPVRPGRRRRISGPVLLLVAPAVFGPLAFVDPEEITLLLTGRDVPYWTGVAALCMWLVALVAGLAYGLILGGGVRRARTPVAAAVAVLLLAAAGVVYAVPGTPGLFGDRLFVVLADQPDLSGIDRTRTGQAGRDARAADVYRTLVAHAEDSQRELRAALDRLGLDYTPYYLVNAIEVDAGAGIRTWLESRDDVAEVRPSPLLRPLPAPVETSTGSVPAPTGPTPAIEMIRAPAAWEIGVRGAGIVVGTSDSGVDGAHPALRDGFRGGDDSWFDPWNHTGTPQDHGGHGTHTIGSAVGANGIGVAPDAQWVGCVNLDRNLGSPARYLDCLQFMLAPFPAGGDPFTDGRPQRAPHVLTNSWGCPDIEGCASGTLAGATAAFAAAGIMFVAAAGNTGPSCDSVDDPPALYPDVLTVGAVDDQGAVADFSSRGPAEGGAVKPDVMAPGDNVLSAMPGGTYARNSGTSMATPHVAGEVALIWSANPALIGDLPLTRQLVTVNATQLSGQSTVCGPVGNTSGSGVISVFGAVQDAQNRG</sequence>
<dbReference type="PROSITE" id="PS00138">
    <property type="entry name" value="SUBTILASE_SER"/>
    <property type="match status" value="1"/>
</dbReference>
<dbReference type="GO" id="GO:0006508">
    <property type="term" value="P:proteolysis"/>
    <property type="evidence" value="ECO:0007669"/>
    <property type="project" value="UniProtKB-KW"/>
</dbReference>
<accession>A0AAE3ZQ94</accession>
<feature type="active site" description="Charge relay system" evidence="5">
    <location>
        <position position="579"/>
    </location>
</feature>
<dbReference type="PANTHER" id="PTHR43399:SF4">
    <property type="entry name" value="CELL WALL-ASSOCIATED PROTEASE"/>
    <property type="match status" value="1"/>
</dbReference>
<dbReference type="PROSITE" id="PS51892">
    <property type="entry name" value="SUBTILASE"/>
    <property type="match status" value="1"/>
</dbReference>
<keyword evidence="2 5" id="KW-0645">Protease</keyword>
<evidence type="ECO:0000256" key="2">
    <source>
        <dbReference type="ARBA" id="ARBA00022670"/>
    </source>
</evidence>
<keyword evidence="4 5" id="KW-0720">Serine protease</keyword>
<feature type="transmembrane region" description="Helical" evidence="7">
    <location>
        <begin position="42"/>
        <end position="66"/>
    </location>
</feature>
<dbReference type="PRINTS" id="PR00723">
    <property type="entry name" value="SUBTILISIN"/>
</dbReference>
<feature type="region of interest" description="Disordered" evidence="6">
    <location>
        <begin position="1"/>
        <end position="30"/>
    </location>
</feature>
<keyword evidence="7" id="KW-0472">Membrane</keyword>
<feature type="transmembrane region" description="Helical" evidence="7">
    <location>
        <begin position="270"/>
        <end position="291"/>
    </location>
</feature>
<keyword evidence="7" id="KW-1133">Transmembrane helix</keyword>
<evidence type="ECO:0000259" key="8">
    <source>
        <dbReference type="Pfam" id="PF00082"/>
    </source>
</evidence>
<dbReference type="AlphaFoldDB" id="A0AAE3ZQ94"/>
<keyword evidence="3 5" id="KW-0378">Hydrolase</keyword>
<evidence type="ECO:0000256" key="4">
    <source>
        <dbReference type="ARBA" id="ARBA00022825"/>
    </source>
</evidence>
<feature type="transmembrane region" description="Helical" evidence="7">
    <location>
        <begin position="211"/>
        <end position="232"/>
    </location>
</feature>
<comment type="similarity">
    <text evidence="1 5">Belongs to the peptidase S8 family.</text>
</comment>
<evidence type="ECO:0000256" key="3">
    <source>
        <dbReference type="ARBA" id="ARBA00022801"/>
    </source>
</evidence>
<dbReference type="InterPro" id="IPR015500">
    <property type="entry name" value="Peptidase_S8_subtilisin-rel"/>
</dbReference>
<dbReference type="Proteomes" id="UP001183629">
    <property type="component" value="Unassembled WGS sequence"/>
</dbReference>